<name>A0A7V6PCJ7_9HYPH</name>
<reference evidence="2 3" key="1">
    <citation type="journal article" date="2020" name="Biotechnol. Biofuels">
        <title>New insights from the biogas microbiome by comprehensive genome-resolved metagenomics of nearly 1600 species originating from multiple anaerobic digesters.</title>
        <authorList>
            <person name="Campanaro S."/>
            <person name="Treu L."/>
            <person name="Rodriguez-R L.M."/>
            <person name="Kovalovszki A."/>
            <person name="Ziels R.M."/>
            <person name="Maus I."/>
            <person name="Zhu X."/>
            <person name="Kougias P.G."/>
            <person name="Basile A."/>
            <person name="Luo G."/>
            <person name="Schluter A."/>
            <person name="Konstantinidis K.T."/>
            <person name="Angelidaki I."/>
        </authorList>
    </citation>
    <scope>NUCLEOTIDE SEQUENCE [LARGE SCALE GENOMIC DNA]</scope>
    <source>
        <strain evidence="2">AS04akNAM_66</strain>
    </source>
</reference>
<sequence length="46" mass="4825">MSRIRLAHPDRDPSRSAVLQEPGAHATASPSSTLLRPSVPGHTIGP</sequence>
<evidence type="ECO:0000313" key="3">
    <source>
        <dbReference type="Proteomes" id="UP000551563"/>
    </source>
</evidence>
<protein>
    <submittedName>
        <fullName evidence="2">Uncharacterized protein</fullName>
    </submittedName>
</protein>
<accession>A0A7V6PCJ7</accession>
<dbReference type="EMBL" id="DUMN01000366">
    <property type="protein sequence ID" value="HHV68509.1"/>
    <property type="molecule type" value="Genomic_DNA"/>
</dbReference>
<evidence type="ECO:0000256" key="1">
    <source>
        <dbReference type="SAM" id="MobiDB-lite"/>
    </source>
</evidence>
<evidence type="ECO:0000313" key="2">
    <source>
        <dbReference type="EMBL" id="HHV68509.1"/>
    </source>
</evidence>
<dbReference type="AlphaFoldDB" id="A0A7V6PCJ7"/>
<comment type="caution">
    <text evidence="2">The sequence shown here is derived from an EMBL/GenBank/DDBJ whole genome shotgun (WGS) entry which is preliminary data.</text>
</comment>
<dbReference type="Proteomes" id="UP000551563">
    <property type="component" value="Unassembled WGS sequence"/>
</dbReference>
<proteinExistence type="predicted"/>
<organism evidence="2 3">
    <name type="scientific">Brucella intermedia</name>
    <dbReference type="NCBI Taxonomy" id="94625"/>
    <lineage>
        <taxon>Bacteria</taxon>
        <taxon>Pseudomonadati</taxon>
        <taxon>Pseudomonadota</taxon>
        <taxon>Alphaproteobacteria</taxon>
        <taxon>Hyphomicrobiales</taxon>
        <taxon>Brucellaceae</taxon>
        <taxon>Brucella/Ochrobactrum group</taxon>
        <taxon>Brucella</taxon>
    </lineage>
</organism>
<gene>
    <name evidence="2" type="ORF">GXX48_12810</name>
</gene>
<feature type="region of interest" description="Disordered" evidence="1">
    <location>
        <begin position="1"/>
        <end position="46"/>
    </location>
</feature>